<gene>
    <name evidence="2" type="ORF">PAI11_37530</name>
</gene>
<sequence length="188" mass="20896">MSVELDIDEDGLAELAHAVEVLSQRASDLAPMGWRLRRRWVEAERRLFEVRPWPARAASTLARYRYRVRHSADEQLHHVEGGVMHFTGLLERSLTTEHALGTMDRTGAVSSSHVVKKKDGTSETRTRPGGLDLTVGLRANGPLFHGVMNEEGAGSRPKREVVVFDEIAHQDAAGDVVDYLIENFGSDT</sequence>
<dbReference type="EMBL" id="AGUD01000292">
    <property type="protein sequence ID" value="EHN09419.1"/>
    <property type="molecule type" value="Genomic_DNA"/>
</dbReference>
<feature type="compositionally biased region" description="Basic and acidic residues" evidence="1">
    <location>
        <begin position="117"/>
        <end position="126"/>
    </location>
</feature>
<evidence type="ECO:0000313" key="2">
    <source>
        <dbReference type="EMBL" id="EHN09419.1"/>
    </source>
</evidence>
<comment type="caution">
    <text evidence="2">The sequence shown here is derived from an EMBL/GenBank/DDBJ whole genome shotgun (WGS) entry which is preliminary data.</text>
</comment>
<reference evidence="2 3" key="1">
    <citation type="journal article" date="2013" name="Biodegradation">
        <title>Quantitative proteomic analysis of ibuprofen-degrading Patulibacter sp. strain I11.</title>
        <authorList>
            <person name="Almeida B."/>
            <person name="Kjeldal H."/>
            <person name="Lolas I."/>
            <person name="Knudsen A.D."/>
            <person name="Carvalho G."/>
            <person name="Nielsen K.L."/>
            <person name="Barreto Crespo M.T."/>
            <person name="Stensballe A."/>
            <person name="Nielsen J.L."/>
        </authorList>
    </citation>
    <scope>NUCLEOTIDE SEQUENCE [LARGE SCALE GENOMIC DNA]</scope>
    <source>
        <strain evidence="2 3">I11</strain>
    </source>
</reference>
<organism evidence="2 3">
    <name type="scientific">Patulibacter medicamentivorans</name>
    <dbReference type="NCBI Taxonomy" id="1097667"/>
    <lineage>
        <taxon>Bacteria</taxon>
        <taxon>Bacillati</taxon>
        <taxon>Actinomycetota</taxon>
        <taxon>Thermoleophilia</taxon>
        <taxon>Solirubrobacterales</taxon>
        <taxon>Patulibacteraceae</taxon>
        <taxon>Patulibacter</taxon>
    </lineage>
</organism>
<evidence type="ECO:0000313" key="3">
    <source>
        <dbReference type="Proteomes" id="UP000005143"/>
    </source>
</evidence>
<name>H0EA79_9ACTN</name>
<dbReference type="AlphaFoldDB" id="H0EA79"/>
<dbReference type="RefSeq" id="WP_007578189.1">
    <property type="nucleotide sequence ID" value="NZ_AGUD01000292.1"/>
</dbReference>
<dbReference type="Proteomes" id="UP000005143">
    <property type="component" value="Unassembled WGS sequence"/>
</dbReference>
<protein>
    <submittedName>
        <fullName evidence="2">Uncharacterized protein</fullName>
    </submittedName>
</protein>
<keyword evidence="3" id="KW-1185">Reference proteome</keyword>
<feature type="region of interest" description="Disordered" evidence="1">
    <location>
        <begin position="107"/>
        <end position="127"/>
    </location>
</feature>
<proteinExistence type="predicted"/>
<accession>H0EA79</accession>
<evidence type="ECO:0000256" key="1">
    <source>
        <dbReference type="SAM" id="MobiDB-lite"/>
    </source>
</evidence>